<dbReference type="InterPro" id="IPR001452">
    <property type="entry name" value="SH3_domain"/>
</dbReference>
<name>A0A1X7TF80_AMPQE</name>
<protein>
    <recommendedName>
        <fullName evidence="4">SH3 domain-containing protein</fullName>
    </recommendedName>
</protein>
<dbReference type="AlphaFoldDB" id="A0A1X7TF80"/>
<keyword evidence="2" id="KW-0040">ANK repeat</keyword>
<dbReference type="PROSITE" id="PS50088">
    <property type="entry name" value="ANK_REPEAT"/>
    <property type="match status" value="1"/>
</dbReference>
<sequence>MRGEIEKLVQKGKPELKVIARSVAAYLKMPVSSLKYGDVDELFDSLQPHYDFFSCGVLKHLTDTYLSTAQTELTQYIDSVDEFSESSQLKHIRSIIKKKLSSLPAAASPTTSDQTKPVVIKLNDRWEEMTINKLKTVLKHYFGVMSDLFSHIDFDYGSFVITLSIPTSLSQSLIDTINNNKESMSRLGILEVAVDKDTIPIRREDDNNFNTSLHESVKAGDSFEVSILLQLGADPNSKDESGKSAVEKANEGGHTQIKEILLIGGGMAESIYTARIDYHGIRSNDLSFSEGEQLEIYDKSHSFEWKGRSLVSGDEGLIPSSCVYSMLESLHLLEFILSVEEVSLPILQKIRNDSSSNDEKASLFLETINDDPIMISALRQDKKQHDKGVTGGVDWGSDSVYLSSPSPVQCNEVISNIKNDHKEIRLNFSSTNSTVSLLSSTKLHTLNLRRLQIWYTPLTNDCIQYLCILLTNNKTIQELDIKSHSISDRGVTNICQALEHNSTLTSLDLYYNPLITSTSGQALSHLLLNSSLVELNLRKTSLSTESILLILQSLMDNKKIRRLRLDKRHKEACINTYPNYHLIQDRVDWSRY</sequence>
<organism evidence="5">
    <name type="scientific">Amphimedon queenslandica</name>
    <name type="common">Sponge</name>
    <dbReference type="NCBI Taxonomy" id="400682"/>
    <lineage>
        <taxon>Eukaryota</taxon>
        <taxon>Metazoa</taxon>
        <taxon>Porifera</taxon>
        <taxon>Demospongiae</taxon>
        <taxon>Heteroscleromorpha</taxon>
        <taxon>Haplosclerida</taxon>
        <taxon>Niphatidae</taxon>
        <taxon>Amphimedon</taxon>
    </lineage>
</organism>
<dbReference type="InterPro" id="IPR036770">
    <property type="entry name" value="Ankyrin_rpt-contain_sf"/>
</dbReference>
<evidence type="ECO:0000313" key="5">
    <source>
        <dbReference type="EnsemblMetazoa" id="Aqu2.1.13282_001"/>
    </source>
</evidence>
<dbReference type="SMART" id="SM00326">
    <property type="entry name" value="SH3"/>
    <property type="match status" value="1"/>
</dbReference>
<evidence type="ECO:0000259" key="4">
    <source>
        <dbReference type="PROSITE" id="PS50002"/>
    </source>
</evidence>
<dbReference type="InParanoid" id="A0A1X7TF80"/>
<dbReference type="PROSITE" id="PS50002">
    <property type="entry name" value="SH3"/>
    <property type="match status" value="1"/>
</dbReference>
<accession>A0A1X7TF80</accession>
<dbReference type="SUPFAM" id="SSF52047">
    <property type="entry name" value="RNI-like"/>
    <property type="match status" value="1"/>
</dbReference>
<feature type="domain" description="SH3" evidence="4">
    <location>
        <begin position="267"/>
        <end position="328"/>
    </location>
</feature>
<dbReference type="SUPFAM" id="SSF50044">
    <property type="entry name" value="SH3-domain"/>
    <property type="match status" value="1"/>
</dbReference>
<dbReference type="SUPFAM" id="SSF48403">
    <property type="entry name" value="Ankyrin repeat"/>
    <property type="match status" value="1"/>
</dbReference>
<dbReference type="Gene3D" id="3.80.10.10">
    <property type="entry name" value="Ribonuclease Inhibitor"/>
    <property type="match status" value="1"/>
</dbReference>
<dbReference type="Gene3D" id="2.30.30.40">
    <property type="entry name" value="SH3 Domains"/>
    <property type="match status" value="1"/>
</dbReference>
<dbReference type="InterPro" id="IPR002110">
    <property type="entry name" value="Ankyrin_rpt"/>
</dbReference>
<dbReference type="InterPro" id="IPR052394">
    <property type="entry name" value="LRR-containing"/>
</dbReference>
<dbReference type="Gene3D" id="1.25.40.20">
    <property type="entry name" value="Ankyrin repeat-containing domain"/>
    <property type="match status" value="1"/>
</dbReference>
<dbReference type="InterPro" id="IPR032675">
    <property type="entry name" value="LRR_dom_sf"/>
</dbReference>
<evidence type="ECO:0000256" key="3">
    <source>
        <dbReference type="PROSITE-ProRule" id="PRU00192"/>
    </source>
</evidence>
<dbReference type="SMART" id="SM00368">
    <property type="entry name" value="LRR_RI"/>
    <property type="match status" value="4"/>
</dbReference>
<evidence type="ECO:0000256" key="1">
    <source>
        <dbReference type="ARBA" id="ARBA00022443"/>
    </source>
</evidence>
<evidence type="ECO:0000256" key="2">
    <source>
        <dbReference type="PROSITE-ProRule" id="PRU00023"/>
    </source>
</evidence>
<dbReference type="PROSITE" id="PS50297">
    <property type="entry name" value="ANK_REP_REGION"/>
    <property type="match status" value="1"/>
</dbReference>
<dbReference type="EnsemblMetazoa" id="Aqu2.1.13282_001">
    <property type="protein sequence ID" value="Aqu2.1.13282_001"/>
    <property type="gene ID" value="Aqu2.1.13282"/>
</dbReference>
<reference evidence="5" key="1">
    <citation type="submission" date="2017-05" db="UniProtKB">
        <authorList>
            <consortium name="EnsemblMetazoa"/>
        </authorList>
    </citation>
    <scope>IDENTIFICATION</scope>
</reference>
<dbReference type="PANTHER" id="PTHR24114:SF2">
    <property type="entry name" value="F-BOX DOMAIN-CONTAINING PROTEIN-RELATED"/>
    <property type="match status" value="1"/>
</dbReference>
<dbReference type="InterPro" id="IPR036028">
    <property type="entry name" value="SH3-like_dom_sf"/>
</dbReference>
<proteinExistence type="predicted"/>
<dbReference type="Pfam" id="PF00018">
    <property type="entry name" value="SH3_1"/>
    <property type="match status" value="1"/>
</dbReference>
<dbReference type="PANTHER" id="PTHR24114">
    <property type="entry name" value="LEUCINE RICH REPEAT FAMILY PROTEIN"/>
    <property type="match status" value="1"/>
</dbReference>
<keyword evidence="1 3" id="KW-0728">SH3 domain</keyword>
<feature type="repeat" description="ANK" evidence="2">
    <location>
        <begin position="208"/>
        <end position="240"/>
    </location>
</feature>